<dbReference type="RefSeq" id="WP_163486038.1">
    <property type="nucleotide sequence ID" value="NZ_CP048739.1"/>
</dbReference>
<organism evidence="1 2">
    <name type="scientific">Halogeometricum borinquense</name>
    <dbReference type="NCBI Taxonomy" id="60847"/>
    <lineage>
        <taxon>Archaea</taxon>
        <taxon>Methanobacteriati</taxon>
        <taxon>Methanobacteriota</taxon>
        <taxon>Stenosarchaea group</taxon>
        <taxon>Halobacteria</taxon>
        <taxon>Halobacteriales</taxon>
        <taxon>Haloferacaceae</taxon>
        <taxon>Halogeometricum</taxon>
    </lineage>
</organism>
<dbReference type="Proteomes" id="UP000465846">
    <property type="component" value="Chromosome"/>
</dbReference>
<sequence length="87" mass="9479">MNPRVGYQLSFFVFGTVGLLHGITEYVYEGQTVGILTIFGGGFVIALTGYNTVRDESYDSPEKWGTLVYLTVIGSLLFAMSVSVKSV</sequence>
<evidence type="ECO:0000313" key="2">
    <source>
        <dbReference type="Proteomes" id="UP000465846"/>
    </source>
</evidence>
<proteinExistence type="predicted"/>
<protein>
    <submittedName>
        <fullName evidence="1">Uncharacterized protein</fullName>
    </submittedName>
</protein>
<evidence type="ECO:0000313" key="1">
    <source>
        <dbReference type="EMBL" id="QIB74073.1"/>
    </source>
</evidence>
<dbReference type="GeneID" id="44079144"/>
<reference evidence="1 2" key="1">
    <citation type="submission" date="2020-02" db="EMBL/GenBank/DDBJ databases">
        <title>Whole genome sequence of Halogeometricum borinquense strain wsp4.</title>
        <authorList>
            <person name="Verma D.K."/>
            <person name="Gopal K."/>
            <person name="Prasad E.S."/>
        </authorList>
    </citation>
    <scope>NUCLEOTIDE SEQUENCE [LARGE SCALE GENOMIC DNA]</scope>
    <source>
        <strain evidence="2">wsp4</strain>
    </source>
</reference>
<accession>A0A6C0UHK5</accession>
<dbReference type="EMBL" id="CP048739">
    <property type="protein sequence ID" value="QIB74073.1"/>
    <property type="molecule type" value="Genomic_DNA"/>
</dbReference>
<name>A0A6C0UHK5_9EURY</name>
<gene>
    <name evidence="1" type="ORF">G3I44_07045</name>
</gene>
<dbReference type="AlphaFoldDB" id="A0A6C0UHK5"/>